<dbReference type="RefSeq" id="WP_094022649.1">
    <property type="nucleotide sequence ID" value="NZ_FXYF01000012.1"/>
</dbReference>
<gene>
    <name evidence="2" type="ORF">MAA8898_03881</name>
</gene>
<reference evidence="2 3" key="1">
    <citation type="submission" date="2017-05" db="EMBL/GenBank/DDBJ databases">
        <authorList>
            <person name="Song R."/>
            <person name="Chenine A.L."/>
            <person name="Ruprecht R.M."/>
        </authorList>
    </citation>
    <scope>NUCLEOTIDE SEQUENCE [LARGE SCALE GENOMIC DNA]</scope>
    <source>
        <strain evidence="2 3">CECT 8898</strain>
    </source>
</reference>
<dbReference type="OrthoDB" id="9794724at2"/>
<dbReference type="AlphaFoldDB" id="A0A238KZC2"/>
<keyword evidence="3" id="KW-1185">Reference proteome</keyword>
<proteinExistence type="predicted"/>
<sequence length="123" mass="13047">MDDGTARCQPWRQVRPEQAESTGDDATPGKGRDRRRAAPPRCQRPAAGAIKGATPAVALYQRVEARFGAPSRDEALLVAAEDFGDPETFAALENLVLGVQLTEDVRGGHSLLVLPDPAGEALS</sequence>
<dbReference type="Proteomes" id="UP000207598">
    <property type="component" value="Unassembled WGS sequence"/>
</dbReference>
<evidence type="ECO:0000256" key="1">
    <source>
        <dbReference type="SAM" id="MobiDB-lite"/>
    </source>
</evidence>
<evidence type="ECO:0000313" key="2">
    <source>
        <dbReference type="EMBL" id="SMX48153.1"/>
    </source>
</evidence>
<protein>
    <submittedName>
        <fullName evidence="2">Uncharacterized protein</fullName>
    </submittedName>
</protein>
<evidence type="ECO:0000313" key="3">
    <source>
        <dbReference type="Proteomes" id="UP000207598"/>
    </source>
</evidence>
<accession>A0A238KZC2</accession>
<feature type="region of interest" description="Disordered" evidence="1">
    <location>
        <begin position="1"/>
        <end position="49"/>
    </location>
</feature>
<feature type="compositionally biased region" description="Low complexity" evidence="1">
    <location>
        <begin position="39"/>
        <end position="49"/>
    </location>
</feature>
<name>A0A238KZC2_9RHOB</name>
<dbReference type="EMBL" id="FXYF01000012">
    <property type="protein sequence ID" value="SMX48153.1"/>
    <property type="molecule type" value="Genomic_DNA"/>
</dbReference>
<organism evidence="2 3">
    <name type="scientific">Maliponia aquimaris</name>
    <dbReference type="NCBI Taxonomy" id="1673631"/>
    <lineage>
        <taxon>Bacteria</taxon>
        <taxon>Pseudomonadati</taxon>
        <taxon>Pseudomonadota</taxon>
        <taxon>Alphaproteobacteria</taxon>
        <taxon>Rhodobacterales</taxon>
        <taxon>Paracoccaceae</taxon>
        <taxon>Maliponia</taxon>
    </lineage>
</organism>